<proteinExistence type="predicted"/>
<organism evidence="2 3">
    <name type="scientific">Periplaneta americana</name>
    <name type="common">American cockroach</name>
    <name type="synonym">Blatta americana</name>
    <dbReference type="NCBI Taxonomy" id="6978"/>
    <lineage>
        <taxon>Eukaryota</taxon>
        <taxon>Metazoa</taxon>
        <taxon>Ecdysozoa</taxon>
        <taxon>Arthropoda</taxon>
        <taxon>Hexapoda</taxon>
        <taxon>Insecta</taxon>
        <taxon>Pterygota</taxon>
        <taxon>Neoptera</taxon>
        <taxon>Polyneoptera</taxon>
        <taxon>Dictyoptera</taxon>
        <taxon>Blattodea</taxon>
        <taxon>Blattoidea</taxon>
        <taxon>Blattidae</taxon>
        <taxon>Blattinae</taxon>
        <taxon>Periplaneta</taxon>
    </lineage>
</organism>
<dbReference type="Proteomes" id="UP001148838">
    <property type="component" value="Unassembled WGS sequence"/>
</dbReference>
<feature type="compositionally biased region" description="Basic and acidic residues" evidence="1">
    <location>
        <begin position="79"/>
        <end position="103"/>
    </location>
</feature>
<name>A0ABQ8SDU0_PERAM</name>
<evidence type="ECO:0000313" key="2">
    <source>
        <dbReference type="EMBL" id="KAJ4432153.1"/>
    </source>
</evidence>
<dbReference type="EMBL" id="JAJSOF020000029">
    <property type="protein sequence ID" value="KAJ4432153.1"/>
    <property type="molecule type" value="Genomic_DNA"/>
</dbReference>
<gene>
    <name evidence="2" type="ORF">ANN_20769</name>
</gene>
<evidence type="ECO:0000313" key="3">
    <source>
        <dbReference type="Proteomes" id="UP001148838"/>
    </source>
</evidence>
<comment type="caution">
    <text evidence="2">The sequence shown here is derived from an EMBL/GenBank/DDBJ whole genome shotgun (WGS) entry which is preliminary data.</text>
</comment>
<keyword evidence="3" id="KW-1185">Reference proteome</keyword>
<feature type="compositionally biased region" description="Polar residues" evidence="1">
    <location>
        <begin position="61"/>
        <end position="71"/>
    </location>
</feature>
<reference evidence="2 3" key="1">
    <citation type="journal article" date="2022" name="Allergy">
        <title>Genome assembly and annotation of Periplaneta americana reveal a comprehensive cockroach allergen profile.</title>
        <authorList>
            <person name="Wang L."/>
            <person name="Xiong Q."/>
            <person name="Saelim N."/>
            <person name="Wang L."/>
            <person name="Nong W."/>
            <person name="Wan A.T."/>
            <person name="Shi M."/>
            <person name="Liu X."/>
            <person name="Cao Q."/>
            <person name="Hui J.H.L."/>
            <person name="Sookrung N."/>
            <person name="Leung T.F."/>
            <person name="Tungtrongchitr A."/>
            <person name="Tsui S.K.W."/>
        </authorList>
    </citation>
    <scope>NUCLEOTIDE SEQUENCE [LARGE SCALE GENOMIC DNA]</scope>
    <source>
        <strain evidence="2">PWHHKU_190912</strain>
    </source>
</reference>
<accession>A0ABQ8SDU0</accession>
<protein>
    <submittedName>
        <fullName evidence="2">Uncharacterized protein</fullName>
    </submittedName>
</protein>
<evidence type="ECO:0000256" key="1">
    <source>
        <dbReference type="SAM" id="MobiDB-lite"/>
    </source>
</evidence>
<feature type="compositionally biased region" description="Basic residues" evidence="1">
    <location>
        <begin position="118"/>
        <end position="131"/>
    </location>
</feature>
<feature type="region of interest" description="Disordered" evidence="1">
    <location>
        <begin position="61"/>
        <end position="153"/>
    </location>
</feature>
<feature type="region of interest" description="Disordered" evidence="1">
    <location>
        <begin position="1"/>
        <end position="27"/>
    </location>
</feature>
<feature type="compositionally biased region" description="Polar residues" evidence="1">
    <location>
        <begin position="143"/>
        <end position="153"/>
    </location>
</feature>
<sequence>MVGLCEGGNKPPFSLKASEMSPGSSTESYPAFAHIGLRETEKHQPGNLPSLFWRNEKIQTLGLNPGSSTESYPAFAHIGLRESPGKTPQPDHPKEDQDEDGHCKTSSVNEDGGSHWSSRARHSGRLEKHKKTSEQRLKPVRQKQANNTKVCRM</sequence>